<dbReference type="Pfam" id="PF13561">
    <property type="entry name" value="adh_short_C2"/>
    <property type="match status" value="1"/>
</dbReference>
<dbReference type="InterPro" id="IPR002347">
    <property type="entry name" value="SDR_fam"/>
</dbReference>
<reference evidence="4" key="2">
    <citation type="submission" date="2021-09" db="EMBL/GenBank/DDBJ databases">
        <authorList>
            <person name="Gilroy R."/>
        </authorList>
    </citation>
    <scope>NUCLEOTIDE SEQUENCE</scope>
    <source>
        <strain evidence="4">ChiGjej1B1-18357</strain>
    </source>
</reference>
<evidence type="ECO:0000313" key="5">
    <source>
        <dbReference type="Proteomes" id="UP000776650"/>
    </source>
</evidence>
<dbReference type="InterPro" id="IPR020904">
    <property type="entry name" value="Sc_DH/Rdtase_CS"/>
</dbReference>
<dbReference type="InterPro" id="IPR036291">
    <property type="entry name" value="NAD(P)-bd_dom_sf"/>
</dbReference>
<evidence type="ECO:0000256" key="2">
    <source>
        <dbReference type="ARBA" id="ARBA00023002"/>
    </source>
</evidence>
<dbReference type="PROSITE" id="PS00061">
    <property type="entry name" value="ADH_SHORT"/>
    <property type="match status" value="1"/>
</dbReference>
<dbReference type="GO" id="GO:0004316">
    <property type="term" value="F:3-oxoacyl-[acyl-carrier-protein] reductase (NADPH) activity"/>
    <property type="evidence" value="ECO:0007669"/>
    <property type="project" value="UniProtKB-EC"/>
</dbReference>
<evidence type="ECO:0000313" key="4">
    <source>
        <dbReference type="EMBL" id="HJE91534.1"/>
    </source>
</evidence>
<dbReference type="RefSeq" id="WP_303914032.1">
    <property type="nucleotide sequence ID" value="NZ_DYXM01000216.1"/>
</dbReference>
<organism evidence="4 5">
    <name type="scientific">Dietzia timorensis</name>
    <dbReference type="NCBI Taxonomy" id="499555"/>
    <lineage>
        <taxon>Bacteria</taxon>
        <taxon>Bacillati</taxon>
        <taxon>Actinomycetota</taxon>
        <taxon>Actinomycetes</taxon>
        <taxon>Mycobacteriales</taxon>
        <taxon>Dietziaceae</taxon>
        <taxon>Dietzia</taxon>
    </lineage>
</organism>
<proteinExistence type="inferred from homology"/>
<name>A0A921JYT6_9ACTN</name>
<dbReference type="EC" id="1.1.1.100" evidence="4"/>
<evidence type="ECO:0000256" key="1">
    <source>
        <dbReference type="ARBA" id="ARBA00006484"/>
    </source>
</evidence>
<feature type="domain" description="Ketoreductase" evidence="3">
    <location>
        <begin position="14"/>
        <end position="189"/>
    </location>
</feature>
<dbReference type="InterPro" id="IPR057326">
    <property type="entry name" value="KR_dom"/>
</dbReference>
<dbReference type="SMART" id="SM00822">
    <property type="entry name" value="PKS_KR"/>
    <property type="match status" value="1"/>
</dbReference>
<comment type="caution">
    <text evidence="4">The sequence shown here is derived from an EMBL/GenBank/DDBJ whole genome shotgun (WGS) entry which is preliminary data.</text>
</comment>
<comment type="similarity">
    <text evidence="1">Belongs to the short-chain dehydrogenases/reductases (SDR) family.</text>
</comment>
<accession>A0A921JYT6</accession>
<dbReference type="PANTHER" id="PTHR42760:SF133">
    <property type="entry name" value="3-OXOACYL-[ACYL-CARRIER-PROTEIN] REDUCTASE"/>
    <property type="match status" value="1"/>
</dbReference>
<evidence type="ECO:0000259" key="3">
    <source>
        <dbReference type="SMART" id="SM00822"/>
    </source>
</evidence>
<dbReference type="PRINTS" id="PR00081">
    <property type="entry name" value="GDHRDH"/>
</dbReference>
<dbReference type="EMBL" id="DYXM01000216">
    <property type="protein sequence ID" value="HJE91534.1"/>
    <property type="molecule type" value="Genomic_DNA"/>
</dbReference>
<dbReference type="PANTHER" id="PTHR42760">
    <property type="entry name" value="SHORT-CHAIN DEHYDROGENASES/REDUCTASES FAMILY MEMBER"/>
    <property type="match status" value="1"/>
</dbReference>
<dbReference type="AlphaFoldDB" id="A0A921JYT6"/>
<reference evidence="4" key="1">
    <citation type="journal article" date="2021" name="PeerJ">
        <title>Extensive microbial diversity within the chicken gut microbiome revealed by metagenomics and culture.</title>
        <authorList>
            <person name="Gilroy R."/>
            <person name="Ravi A."/>
            <person name="Getino M."/>
            <person name="Pursley I."/>
            <person name="Horton D.L."/>
            <person name="Alikhan N.F."/>
            <person name="Baker D."/>
            <person name="Gharbi K."/>
            <person name="Hall N."/>
            <person name="Watson M."/>
            <person name="Adriaenssens E.M."/>
            <person name="Foster-Nyarko E."/>
            <person name="Jarju S."/>
            <person name="Secka A."/>
            <person name="Antonio M."/>
            <person name="Oren A."/>
            <person name="Chaudhuri R.R."/>
            <person name="La Ragione R."/>
            <person name="Hildebrand F."/>
            <person name="Pallen M.J."/>
        </authorList>
    </citation>
    <scope>NUCLEOTIDE SEQUENCE</scope>
    <source>
        <strain evidence="4">ChiGjej1B1-18357</strain>
    </source>
</reference>
<dbReference type="Proteomes" id="UP000776650">
    <property type="component" value="Unassembled WGS sequence"/>
</dbReference>
<dbReference type="Gene3D" id="3.40.50.720">
    <property type="entry name" value="NAD(P)-binding Rossmann-like Domain"/>
    <property type="match status" value="1"/>
</dbReference>
<gene>
    <name evidence="4" type="primary">fabG</name>
    <name evidence="4" type="ORF">K8V11_11070</name>
</gene>
<dbReference type="SUPFAM" id="SSF51735">
    <property type="entry name" value="NAD(P)-binding Rossmann-fold domains"/>
    <property type="match status" value="1"/>
</dbReference>
<protein>
    <submittedName>
        <fullName evidence="4">3-oxoacyl-ACP reductase FabG</fullName>
        <ecNumber evidence="4">1.1.1.100</ecNumber>
    </submittedName>
</protein>
<sequence length="248" mass="25400">MADTAQDPSGFVARSVLVTGGNRGIGRAIAERLLADGHKVAVTTRATSAGSAPEGALVVECDITDSVSIDAAFTTVEAEHGAVEVLVANAGTNKDTLLMRMNEADFAGVVDANLTGAFRLAKRANRAMLRSRFGRVIFIGSVVGLAGTAGQANYAASKAGLVGLARSIAREVGSRSITANVVTPGFIDTDMTAQMPENVREQALAAIPMARYGRPEDVAGVVSWLAGDDSAYVNGAVIPVDGGLGMGH</sequence>
<dbReference type="PRINTS" id="PR00080">
    <property type="entry name" value="SDRFAMILY"/>
</dbReference>
<dbReference type="NCBIfam" id="NF009466">
    <property type="entry name" value="PRK12826.1-2"/>
    <property type="match status" value="1"/>
</dbReference>
<keyword evidence="2 4" id="KW-0560">Oxidoreductase</keyword>
<dbReference type="FunFam" id="3.40.50.720:FF:000173">
    <property type="entry name" value="3-oxoacyl-[acyl-carrier protein] reductase"/>
    <property type="match status" value="1"/>
</dbReference>